<dbReference type="InterPro" id="IPR008792">
    <property type="entry name" value="PQQD"/>
</dbReference>
<comment type="subunit">
    <text evidence="2">Monomer. Interacts with PqqE.</text>
</comment>
<comment type="pathway">
    <text evidence="1">Cofactor biosynthesis; pyrroloquinoline quinone biosynthesis.</text>
</comment>
<evidence type="ECO:0000313" key="4">
    <source>
        <dbReference type="EMBL" id="MBN9673316.1"/>
    </source>
</evidence>
<accession>A0A939J2L5</accession>
<name>A0A939J2L5_9HYPH</name>
<proteinExistence type="predicted"/>
<dbReference type="Pfam" id="PF05402">
    <property type="entry name" value="PqqD"/>
    <property type="match status" value="1"/>
</dbReference>
<sequence>MPPCSRHIVDTTSRPALAAHVRLTFNELRGKWAVLAPEKVLWPDEVSADILKRCTGDEPISKIVADLAQDYDAPADQIAPDVLAFVQEWSDRLLIRCSRADAEAAR</sequence>
<dbReference type="InterPro" id="IPR022479">
    <property type="entry name" value="PqqD_bac"/>
</dbReference>
<dbReference type="AlphaFoldDB" id="A0A939J2L5"/>
<dbReference type="EMBL" id="JAEKJZ010000006">
    <property type="protein sequence ID" value="MBN9673316.1"/>
    <property type="molecule type" value="Genomic_DNA"/>
</dbReference>
<evidence type="ECO:0000256" key="1">
    <source>
        <dbReference type="ARBA" id="ARBA00004886"/>
    </source>
</evidence>
<dbReference type="GO" id="GO:0018189">
    <property type="term" value="P:pyrroloquinoline quinone biosynthetic process"/>
    <property type="evidence" value="ECO:0007669"/>
    <property type="project" value="UniProtKB-KW"/>
</dbReference>
<reference evidence="4" key="1">
    <citation type="submission" date="2020-12" db="EMBL/GenBank/DDBJ databases">
        <title>Oil enriched cultivation method for isolating marine PHA-producing bacteria.</title>
        <authorList>
            <person name="Zheng W."/>
            <person name="Yu S."/>
            <person name="Huang Y."/>
        </authorList>
    </citation>
    <scope>NUCLEOTIDE SEQUENCE</scope>
    <source>
        <strain evidence="4">SY-2-12</strain>
    </source>
</reference>
<evidence type="ECO:0000256" key="2">
    <source>
        <dbReference type="ARBA" id="ARBA00011741"/>
    </source>
</evidence>
<dbReference type="InterPro" id="IPR041881">
    <property type="entry name" value="PqqD_sf"/>
</dbReference>
<gene>
    <name evidence="4" type="primary">pqqD</name>
    <name evidence="4" type="ORF">JF539_23355</name>
</gene>
<dbReference type="GO" id="GO:0048038">
    <property type="term" value="F:quinone binding"/>
    <property type="evidence" value="ECO:0007669"/>
    <property type="project" value="InterPro"/>
</dbReference>
<dbReference type="RefSeq" id="WP_328809303.1">
    <property type="nucleotide sequence ID" value="NZ_JAEKJZ010000006.1"/>
</dbReference>
<evidence type="ECO:0000313" key="5">
    <source>
        <dbReference type="Proteomes" id="UP000664096"/>
    </source>
</evidence>
<evidence type="ECO:0000256" key="3">
    <source>
        <dbReference type="ARBA" id="ARBA00022905"/>
    </source>
</evidence>
<dbReference type="Proteomes" id="UP000664096">
    <property type="component" value="Unassembled WGS sequence"/>
</dbReference>
<protein>
    <submittedName>
        <fullName evidence="4">Pyrroloquinoline quinone biosynthesis peptide chaperone PqqD</fullName>
    </submittedName>
</protein>
<keyword evidence="3" id="KW-0884">PQQ biosynthesis</keyword>
<dbReference type="NCBIfam" id="TIGR03859">
    <property type="entry name" value="PQQ_PqqD"/>
    <property type="match status" value="1"/>
</dbReference>
<dbReference type="Gene3D" id="1.10.10.1150">
    <property type="entry name" value="Coenzyme PQQ synthesis protein D (PqqD)"/>
    <property type="match status" value="1"/>
</dbReference>
<comment type="caution">
    <text evidence="4">The sequence shown here is derived from an EMBL/GenBank/DDBJ whole genome shotgun (WGS) entry which is preliminary data.</text>
</comment>
<organism evidence="4 5">
    <name type="scientific">Roseibium aggregatum</name>
    <dbReference type="NCBI Taxonomy" id="187304"/>
    <lineage>
        <taxon>Bacteria</taxon>
        <taxon>Pseudomonadati</taxon>
        <taxon>Pseudomonadota</taxon>
        <taxon>Alphaproteobacteria</taxon>
        <taxon>Hyphomicrobiales</taxon>
        <taxon>Stappiaceae</taxon>
        <taxon>Roseibium</taxon>
    </lineage>
</organism>